<dbReference type="SUPFAM" id="SSF143011">
    <property type="entry name" value="RelE-like"/>
    <property type="match status" value="1"/>
</dbReference>
<dbReference type="Proteomes" id="UP000006329">
    <property type="component" value="Unassembled WGS sequence"/>
</dbReference>
<name>A0A0E2BKA6_9LEPT</name>
<evidence type="ECO:0000313" key="2">
    <source>
        <dbReference type="EMBL" id="EKO35397.1"/>
    </source>
</evidence>
<proteinExistence type="predicted"/>
<feature type="compositionally biased region" description="Basic and acidic residues" evidence="1">
    <location>
        <begin position="15"/>
        <end position="25"/>
    </location>
</feature>
<dbReference type="AlphaFoldDB" id="A0A0E2BKA6"/>
<evidence type="ECO:0000256" key="1">
    <source>
        <dbReference type="SAM" id="MobiDB-lite"/>
    </source>
</evidence>
<comment type="caution">
    <text evidence="2">The sequence shown here is derived from an EMBL/GenBank/DDBJ whole genome shotgun (WGS) entry which is preliminary data.</text>
</comment>
<organism evidence="2 3">
    <name type="scientific">Leptospira santarosai str. MOR084</name>
    <dbReference type="NCBI Taxonomy" id="1049984"/>
    <lineage>
        <taxon>Bacteria</taxon>
        <taxon>Pseudomonadati</taxon>
        <taxon>Spirochaetota</taxon>
        <taxon>Spirochaetia</taxon>
        <taxon>Leptospirales</taxon>
        <taxon>Leptospiraceae</taxon>
        <taxon>Leptospira</taxon>
    </lineage>
</organism>
<feature type="compositionally biased region" description="Polar residues" evidence="1">
    <location>
        <begin position="1"/>
        <end position="10"/>
    </location>
</feature>
<accession>A0A0E2BKA6</accession>
<feature type="region of interest" description="Disordered" evidence="1">
    <location>
        <begin position="1"/>
        <end position="26"/>
    </location>
</feature>
<dbReference type="InterPro" id="IPR035093">
    <property type="entry name" value="RelE/ParE_toxin_dom_sf"/>
</dbReference>
<evidence type="ECO:0000313" key="3">
    <source>
        <dbReference type="Proteomes" id="UP000006329"/>
    </source>
</evidence>
<protein>
    <submittedName>
        <fullName evidence="2">Toxin-antitoxin system, toxin component, RelE domain protein</fullName>
    </submittedName>
</protein>
<sequence>MIHNTPNLENLKSPPENKLEPLSKDRKSRYNFRINDRWRIGRAKSV</sequence>
<keyword evidence="3" id="KW-1185">Reference proteome</keyword>
<gene>
    <name evidence="2" type="ORF">LEP1GSC179_0904</name>
</gene>
<dbReference type="Gene3D" id="3.30.2310.20">
    <property type="entry name" value="RelE-like"/>
    <property type="match status" value="1"/>
</dbReference>
<reference evidence="2" key="1">
    <citation type="submission" date="2012-10" db="EMBL/GenBank/DDBJ databases">
        <authorList>
            <person name="Harkins D.M."/>
            <person name="Durkin A.S."/>
            <person name="Brinkac L.M."/>
            <person name="Haft D.H."/>
            <person name="Selengut J.D."/>
            <person name="Sanka R."/>
            <person name="DePew J."/>
            <person name="Purushe J."/>
            <person name="Matthias M.A."/>
            <person name="Vinetz J.M."/>
            <person name="Sutton G.G."/>
            <person name="Nierman W.C."/>
            <person name="Fouts D.E."/>
        </authorList>
    </citation>
    <scope>NUCLEOTIDE SEQUENCE [LARGE SCALE GENOMIC DNA]</scope>
    <source>
        <strain evidence="2">MOR084</strain>
    </source>
</reference>
<dbReference type="EMBL" id="AHON02000013">
    <property type="protein sequence ID" value="EKO35397.1"/>
    <property type="molecule type" value="Genomic_DNA"/>
</dbReference>
<dbReference type="RefSeq" id="WP_004468935.1">
    <property type="nucleotide sequence ID" value="NZ_AHON02000013.1"/>
</dbReference>